<dbReference type="Pfam" id="PF10127">
    <property type="entry name" value="RlaP"/>
    <property type="match status" value="1"/>
</dbReference>
<name>A0A1F5VUR8_9BACT</name>
<dbReference type="PANTHER" id="PTHR34817">
    <property type="entry name" value="NUCLEOTIDYLTRANSFERASE"/>
    <property type="match status" value="1"/>
</dbReference>
<dbReference type="AlphaFoldDB" id="A0A1F5VUR8"/>
<dbReference type="STRING" id="1817863.A2Y62_08935"/>
<evidence type="ECO:0000313" key="1">
    <source>
        <dbReference type="EMBL" id="OGF67156.1"/>
    </source>
</evidence>
<evidence type="ECO:0000313" key="2">
    <source>
        <dbReference type="Proteomes" id="UP000178943"/>
    </source>
</evidence>
<proteinExistence type="predicted"/>
<dbReference type="PANTHER" id="PTHR34817:SF1">
    <property type="entry name" value="NUCLEOTIDYLTRANSFERASE"/>
    <property type="match status" value="1"/>
</dbReference>
<dbReference type="EMBL" id="MFGW01000069">
    <property type="protein sequence ID" value="OGF67156.1"/>
    <property type="molecule type" value="Genomic_DNA"/>
</dbReference>
<gene>
    <name evidence="1" type="ORF">A2Y62_08935</name>
</gene>
<reference evidence="1 2" key="1">
    <citation type="journal article" date="2016" name="Nat. Commun.">
        <title>Thousands of microbial genomes shed light on interconnected biogeochemical processes in an aquifer system.</title>
        <authorList>
            <person name="Anantharaman K."/>
            <person name="Brown C.T."/>
            <person name="Hug L.A."/>
            <person name="Sharon I."/>
            <person name="Castelle C.J."/>
            <person name="Probst A.J."/>
            <person name="Thomas B.C."/>
            <person name="Singh A."/>
            <person name="Wilkins M.J."/>
            <person name="Karaoz U."/>
            <person name="Brodie E.L."/>
            <person name="Williams K.H."/>
            <person name="Hubbard S.S."/>
            <person name="Banfield J.F."/>
        </authorList>
    </citation>
    <scope>NUCLEOTIDE SEQUENCE [LARGE SCALE GENOMIC DNA]</scope>
</reference>
<evidence type="ECO:0008006" key="3">
    <source>
        <dbReference type="Google" id="ProtNLM"/>
    </source>
</evidence>
<accession>A0A1F5VUR8</accession>
<comment type="caution">
    <text evidence="1">The sequence shown here is derived from an EMBL/GenBank/DDBJ whole genome shotgun (WGS) entry which is preliminary data.</text>
</comment>
<dbReference type="InterPro" id="IPR018775">
    <property type="entry name" value="RlaP"/>
</dbReference>
<sequence>MNFFSHKEEVPLFYCETGERILGIGEPNHKYIVRGFHLQSKRQYLDFQRHKDFIEITKDEIDFVSYNIDKMFVLLVNSNAEVLEWIRSHITYYNTLAAWSQIKSEILKHCEVKSTFHYYLSLANNQLKELETNPSPTYNSTLHFLRSLLSAEVASNFMLPSLLISDLITEAHGCKGLTNLAKLCLEKKRLSLDEEPLADKLILPFLKTELTRISKKEVLKSGRYKLLSECLTEYAIFIKSKYYKM</sequence>
<dbReference type="Proteomes" id="UP000178943">
    <property type="component" value="Unassembled WGS sequence"/>
</dbReference>
<protein>
    <recommendedName>
        <fullName evidence="3">DUF4037 domain-containing protein</fullName>
    </recommendedName>
</protein>
<organism evidence="1 2">
    <name type="scientific">Candidatus Fischerbacteria bacterium RBG_13_37_8</name>
    <dbReference type="NCBI Taxonomy" id="1817863"/>
    <lineage>
        <taxon>Bacteria</taxon>
        <taxon>Candidatus Fischeribacteriota</taxon>
    </lineage>
</organism>